<evidence type="ECO:0000313" key="2">
    <source>
        <dbReference type="Proteomes" id="UP000028933"/>
    </source>
</evidence>
<dbReference type="AlphaFoldDB" id="A0A077ECJ8"/>
<dbReference type="HOGENOM" id="CLU_2045986_0_0_10"/>
<accession>A0A077ECJ8</accession>
<reference evidence="1" key="2">
    <citation type="journal article" date="2015" name="Genome Biol. Evol.">
        <title>Complete Genome Sequence and Transcriptomic Analysis of the Novel Pathogen Elizabethkingia anophelis in Response to Oxidative Stress.</title>
        <authorList>
            <person name="Li Y."/>
            <person name="Liu Y."/>
            <person name="Chew S.C."/>
            <person name="Tay M."/>
            <person name="Salido M.M."/>
            <person name="Teo J."/>
            <person name="Lauro F.M."/>
            <person name="Givskov M."/>
            <person name="Yang L."/>
        </authorList>
    </citation>
    <scope>NUCLEOTIDE SEQUENCE</scope>
    <source>
        <strain evidence="1">NUHP1</strain>
    </source>
</reference>
<name>A0A077ECJ8_9FLAO</name>
<sequence length="120" mass="13743">MAEFTNKSFDYTDIVAGIEYKIKVLIVSAPDDIQISNMDTKEAKGFIFNIAVSTEPRISNDYFDTAKQYVYVFGREGEHKFGYLENSNLVETAENRFIQLLTVHTQEILMIAGNEGHFYL</sequence>
<reference evidence="1" key="1">
    <citation type="journal article" date="2013" name="Lancet">
        <title>First case of E anophelis outbreak in an intensive-care unit.</title>
        <authorList>
            <person name="Teo J."/>
            <person name="Tan S.Y."/>
            <person name="Tay M."/>
            <person name="Ding Y."/>
            <person name="Kjelleberg S."/>
            <person name="Givskov M."/>
            <person name="Lin R.T."/>
            <person name="Yang L."/>
        </authorList>
    </citation>
    <scope>NUCLEOTIDE SEQUENCE [LARGE SCALE GENOMIC DNA]</scope>
    <source>
        <strain evidence="1">NUHP1</strain>
    </source>
</reference>
<dbReference type="EMBL" id="CP007547">
    <property type="protein sequence ID" value="AIL45276.1"/>
    <property type="molecule type" value="Genomic_DNA"/>
</dbReference>
<dbReference type="KEGG" id="eao:BD94_1501"/>
<organism evidence="1 2">
    <name type="scientific">Elizabethkingia anophelis NUHP1</name>
    <dbReference type="NCBI Taxonomy" id="1338011"/>
    <lineage>
        <taxon>Bacteria</taxon>
        <taxon>Pseudomonadati</taxon>
        <taxon>Bacteroidota</taxon>
        <taxon>Flavobacteriia</taxon>
        <taxon>Flavobacteriales</taxon>
        <taxon>Weeksellaceae</taxon>
        <taxon>Elizabethkingia</taxon>
    </lineage>
</organism>
<dbReference type="eggNOG" id="ENOG5033VP9">
    <property type="taxonomic scope" value="Bacteria"/>
</dbReference>
<protein>
    <submittedName>
        <fullName evidence="1">Uncharacterized protein</fullName>
    </submittedName>
</protein>
<evidence type="ECO:0000313" key="1">
    <source>
        <dbReference type="EMBL" id="AIL45276.1"/>
    </source>
</evidence>
<gene>
    <name evidence="1" type="ORF">BD94_1501</name>
</gene>
<dbReference type="RefSeq" id="WP_024566254.1">
    <property type="nucleotide sequence ID" value="NZ_CP007547.1"/>
</dbReference>
<proteinExistence type="predicted"/>
<dbReference type="Proteomes" id="UP000028933">
    <property type="component" value="Chromosome"/>
</dbReference>